<dbReference type="PANTHER" id="PTHR42920">
    <property type="entry name" value="OS03G0707200 PROTEIN-RELATED"/>
    <property type="match status" value="1"/>
</dbReference>
<accession>A0A1M5Q062</accession>
<feature type="transmembrane region" description="Helical" evidence="7">
    <location>
        <begin position="65"/>
        <end position="89"/>
    </location>
</feature>
<feature type="domain" description="EamA" evidence="8">
    <location>
        <begin position="146"/>
        <end position="278"/>
    </location>
</feature>
<evidence type="ECO:0000256" key="4">
    <source>
        <dbReference type="ARBA" id="ARBA00022692"/>
    </source>
</evidence>
<evidence type="ECO:0000256" key="5">
    <source>
        <dbReference type="ARBA" id="ARBA00022989"/>
    </source>
</evidence>
<feature type="transmembrane region" description="Helical" evidence="7">
    <location>
        <begin position="207"/>
        <end position="226"/>
    </location>
</feature>
<keyword evidence="6 7" id="KW-0472">Membrane</keyword>
<keyword evidence="10" id="KW-1185">Reference proteome</keyword>
<evidence type="ECO:0000256" key="1">
    <source>
        <dbReference type="ARBA" id="ARBA00004651"/>
    </source>
</evidence>
<feature type="transmembrane region" description="Helical" evidence="7">
    <location>
        <begin position="121"/>
        <end position="138"/>
    </location>
</feature>
<dbReference type="InterPro" id="IPR037185">
    <property type="entry name" value="EmrE-like"/>
</dbReference>
<feature type="domain" description="EamA" evidence="8">
    <location>
        <begin position="5"/>
        <end position="137"/>
    </location>
</feature>
<dbReference type="PANTHER" id="PTHR42920:SF5">
    <property type="entry name" value="EAMA DOMAIN-CONTAINING PROTEIN"/>
    <property type="match status" value="1"/>
</dbReference>
<dbReference type="EMBL" id="FQWX01000017">
    <property type="protein sequence ID" value="SHH06873.1"/>
    <property type="molecule type" value="Genomic_DNA"/>
</dbReference>
<feature type="transmembrane region" description="Helical" evidence="7">
    <location>
        <begin position="95"/>
        <end position="114"/>
    </location>
</feature>
<name>A0A1M5Q062_9FIRM</name>
<comment type="similarity">
    <text evidence="2">Belongs to the EamA transporter family.</text>
</comment>
<keyword evidence="5 7" id="KW-1133">Transmembrane helix</keyword>
<reference evidence="10" key="1">
    <citation type="submission" date="2016-11" db="EMBL/GenBank/DDBJ databases">
        <authorList>
            <person name="Varghese N."/>
            <person name="Submissions S."/>
        </authorList>
    </citation>
    <scope>NUCLEOTIDE SEQUENCE [LARGE SCALE GENOMIC DNA]</scope>
    <source>
        <strain evidence="10">DSM 2635</strain>
    </source>
</reference>
<keyword evidence="4 7" id="KW-0812">Transmembrane</keyword>
<feature type="transmembrane region" description="Helical" evidence="7">
    <location>
        <begin position="7"/>
        <end position="28"/>
    </location>
</feature>
<gene>
    <name evidence="9" type="ORF">SAMN04488530_11718</name>
</gene>
<feature type="transmembrane region" description="Helical" evidence="7">
    <location>
        <begin position="238"/>
        <end position="257"/>
    </location>
</feature>
<evidence type="ECO:0000313" key="10">
    <source>
        <dbReference type="Proteomes" id="UP000243255"/>
    </source>
</evidence>
<proteinExistence type="inferred from homology"/>
<keyword evidence="3" id="KW-1003">Cell membrane</keyword>
<feature type="transmembrane region" description="Helical" evidence="7">
    <location>
        <begin position="144"/>
        <end position="163"/>
    </location>
</feature>
<feature type="transmembrane region" description="Helical" evidence="7">
    <location>
        <begin position="34"/>
        <end position="53"/>
    </location>
</feature>
<dbReference type="InterPro" id="IPR051258">
    <property type="entry name" value="Diverse_Substrate_Transporter"/>
</dbReference>
<comment type="subcellular location">
    <subcellularLocation>
        <location evidence="1">Cell membrane</location>
        <topology evidence="1">Multi-pass membrane protein</topology>
    </subcellularLocation>
</comment>
<evidence type="ECO:0000256" key="6">
    <source>
        <dbReference type="ARBA" id="ARBA00023136"/>
    </source>
</evidence>
<feature type="transmembrane region" description="Helical" evidence="7">
    <location>
        <begin position="175"/>
        <end position="195"/>
    </location>
</feature>
<evidence type="ECO:0000256" key="7">
    <source>
        <dbReference type="SAM" id="Phobius"/>
    </source>
</evidence>
<dbReference type="SUPFAM" id="SSF103481">
    <property type="entry name" value="Multidrug resistance efflux transporter EmrE"/>
    <property type="match status" value="2"/>
</dbReference>
<evidence type="ECO:0000259" key="8">
    <source>
        <dbReference type="Pfam" id="PF00892"/>
    </source>
</evidence>
<dbReference type="InterPro" id="IPR000620">
    <property type="entry name" value="EamA_dom"/>
</dbReference>
<feature type="transmembrane region" description="Helical" evidence="7">
    <location>
        <begin position="263"/>
        <end position="281"/>
    </location>
</feature>
<protein>
    <submittedName>
        <fullName evidence="9">Permease of the drug/metabolite transporter (DMT) superfamily</fullName>
    </submittedName>
</protein>
<dbReference type="RefSeq" id="WP_073126278.1">
    <property type="nucleotide sequence ID" value="NZ_BAABCH010000096.1"/>
</dbReference>
<evidence type="ECO:0000313" key="9">
    <source>
        <dbReference type="EMBL" id="SHH06873.1"/>
    </source>
</evidence>
<dbReference type="Proteomes" id="UP000243255">
    <property type="component" value="Unassembled WGS sequence"/>
</dbReference>
<dbReference type="AlphaFoldDB" id="A0A1M5Q062"/>
<evidence type="ECO:0000256" key="3">
    <source>
        <dbReference type="ARBA" id="ARBA00022475"/>
    </source>
</evidence>
<evidence type="ECO:0000256" key="2">
    <source>
        <dbReference type="ARBA" id="ARBA00007362"/>
    </source>
</evidence>
<dbReference type="Pfam" id="PF00892">
    <property type="entry name" value="EamA"/>
    <property type="match status" value="2"/>
</dbReference>
<dbReference type="OrthoDB" id="9804865at2"/>
<sequence length="304" mass="33424">MKKYSGEIGLIVVAIIWGSGFVGTQLALDGGLTSLQIITLRFFIASVILNILFFKRIKENINKKVLKSGFLLGIFLFLSFWVQTVGLVYTTASKNAFITAANVVIVPFIGYFIFKRKLDKFGMASSLIALIGIGILSLEADFSVNIGDLLTLVCAFGFAFHIFFTSEFARDNDPIVLTVVQFFVAFLLSFIVQMLTGEMKLEAQLGGYLGMLHLAIFSTTIGFLTQTVCQKKVDGTKTAIILSTEAVFGTIFSIIILKEALTLKLIIGSILIFVAIIISETKLSFLKKEEKVDNIYGNSNVENI</sequence>
<dbReference type="GO" id="GO:0005886">
    <property type="term" value="C:plasma membrane"/>
    <property type="evidence" value="ECO:0007669"/>
    <property type="project" value="UniProtKB-SubCell"/>
</dbReference>
<organism evidence="9 10">
    <name type="scientific">Asaccharospora irregularis DSM 2635</name>
    <dbReference type="NCBI Taxonomy" id="1121321"/>
    <lineage>
        <taxon>Bacteria</taxon>
        <taxon>Bacillati</taxon>
        <taxon>Bacillota</taxon>
        <taxon>Clostridia</taxon>
        <taxon>Peptostreptococcales</taxon>
        <taxon>Peptostreptococcaceae</taxon>
        <taxon>Asaccharospora</taxon>
    </lineage>
</organism>